<comment type="caution">
    <text evidence="1">The sequence shown here is derived from an EMBL/GenBank/DDBJ whole genome shotgun (WGS) entry which is preliminary data.</text>
</comment>
<keyword evidence="2" id="KW-1185">Reference proteome</keyword>
<dbReference type="AlphaFoldDB" id="A0A3D9URI0"/>
<gene>
    <name evidence="1" type="ORF">DFJ65_3153</name>
</gene>
<sequence>MSTVQLDGTWAAQLASPYVGAVDTLIQPTPFTATDIYNQHQRLKSDPRFSTYGVILLRQNDFGKRSSDGREIWVTLALLDASSADQVRAWCRTTFASEGANYTNFCLPRQMVPLHS</sequence>
<evidence type="ECO:0000313" key="1">
    <source>
        <dbReference type="EMBL" id="REF32058.1"/>
    </source>
</evidence>
<reference evidence="1 2" key="1">
    <citation type="submission" date="2018-08" db="EMBL/GenBank/DDBJ databases">
        <title>Sequencing the genomes of 1000 actinobacteria strains.</title>
        <authorList>
            <person name="Klenk H.-P."/>
        </authorList>
    </citation>
    <scope>NUCLEOTIDE SEQUENCE [LARGE SCALE GENOMIC DNA]</scope>
    <source>
        <strain evidence="1 2">DSM 22967</strain>
    </source>
</reference>
<accession>A0A3D9URI0</accession>
<evidence type="ECO:0000313" key="2">
    <source>
        <dbReference type="Proteomes" id="UP000256253"/>
    </source>
</evidence>
<proteinExistence type="predicted"/>
<organism evidence="1 2">
    <name type="scientific">Calidifontibacter indicus</name>
    <dbReference type="NCBI Taxonomy" id="419650"/>
    <lineage>
        <taxon>Bacteria</taxon>
        <taxon>Bacillati</taxon>
        <taxon>Actinomycetota</taxon>
        <taxon>Actinomycetes</taxon>
        <taxon>Micrococcales</taxon>
        <taxon>Dermacoccaceae</taxon>
        <taxon>Calidifontibacter</taxon>
    </lineage>
</organism>
<protein>
    <submittedName>
        <fullName evidence="1">Uncharacterized protein</fullName>
    </submittedName>
</protein>
<name>A0A3D9URI0_9MICO</name>
<dbReference type="EMBL" id="QTUA01000001">
    <property type="protein sequence ID" value="REF32058.1"/>
    <property type="molecule type" value="Genomic_DNA"/>
</dbReference>
<dbReference type="Proteomes" id="UP000256253">
    <property type="component" value="Unassembled WGS sequence"/>
</dbReference>